<accession>A0AAV8H8G0</accession>
<comment type="caution">
    <text evidence="2">The sequence shown here is derived from an EMBL/GenBank/DDBJ whole genome shotgun (WGS) entry which is preliminary data.</text>
</comment>
<organism evidence="2 3">
    <name type="scientific">Rhynchospora pubera</name>
    <dbReference type="NCBI Taxonomy" id="906938"/>
    <lineage>
        <taxon>Eukaryota</taxon>
        <taxon>Viridiplantae</taxon>
        <taxon>Streptophyta</taxon>
        <taxon>Embryophyta</taxon>
        <taxon>Tracheophyta</taxon>
        <taxon>Spermatophyta</taxon>
        <taxon>Magnoliopsida</taxon>
        <taxon>Liliopsida</taxon>
        <taxon>Poales</taxon>
        <taxon>Cyperaceae</taxon>
        <taxon>Cyperoideae</taxon>
        <taxon>Rhynchosporeae</taxon>
        <taxon>Rhynchospora</taxon>
    </lineage>
</organism>
<evidence type="ECO:0000313" key="2">
    <source>
        <dbReference type="EMBL" id="KAJ4811538.1"/>
    </source>
</evidence>
<name>A0AAV8H8G0_9POAL</name>
<keyword evidence="3" id="KW-1185">Reference proteome</keyword>
<evidence type="ECO:0000259" key="1">
    <source>
        <dbReference type="Pfam" id="PF13966"/>
    </source>
</evidence>
<dbReference type="PANTHER" id="PTHR33116:SF78">
    <property type="entry name" value="OS12G0587133 PROTEIN"/>
    <property type="match status" value="1"/>
</dbReference>
<protein>
    <submittedName>
        <fullName evidence="2">RNA-directed DNA polymerase (Reverse transcriptase)-related family protein</fullName>
    </submittedName>
</protein>
<keyword evidence="2" id="KW-0695">RNA-directed DNA polymerase</keyword>
<dbReference type="GO" id="GO:0003964">
    <property type="term" value="F:RNA-directed DNA polymerase activity"/>
    <property type="evidence" value="ECO:0007669"/>
    <property type="project" value="UniProtKB-KW"/>
</dbReference>
<dbReference type="InterPro" id="IPR026960">
    <property type="entry name" value="RVT-Znf"/>
</dbReference>
<keyword evidence="2" id="KW-0808">Transferase</keyword>
<gene>
    <name evidence="2" type="ORF">LUZ62_024104</name>
</gene>
<sequence>MIFTSSLNVSTSALPLTYLGLPLSLQRPDRLSFQPLVDKIRRRLAGWKSSLLSRAGRVLLASSVLSTIPVYWMSVFKLPQWVIKEIDAIRRNFIWGSSHQRGRATHLLSWDRVCLPKTFGGFGLLDLRTQNVALLLRWLWRLYNNPNSLWSLFARCFYDKRDHNVPPLAWNSSGSFFWRDLFSFRFFFQLCTRSVIGSGLNTLFWYNDWGASCLYSFFDSSTPPLCRLISLRNAVPVLHTLLPSPLTLQHSILFQAAASFTFTAQQDRMEWKLHASGQYTASSFYKHFISVGKVSFPLNFLWKLKMPPSSKFFLLLLAHGRILTQDQLLKRNIPCTLGCLLCNNSSCETAKHLFLECPFSTCLWQHLGFNLPPILLNPDKPLLDCLLDLFALAANQNHKKTVIATTLWGLWLERNNRTFRQESRRMGSIQHWIIAEATLFMKSC</sequence>
<evidence type="ECO:0000313" key="3">
    <source>
        <dbReference type="Proteomes" id="UP001140206"/>
    </source>
</evidence>
<dbReference type="AlphaFoldDB" id="A0AAV8H8G0"/>
<dbReference type="Pfam" id="PF13966">
    <property type="entry name" value="zf-RVT"/>
    <property type="match status" value="1"/>
</dbReference>
<feature type="domain" description="Reverse transcriptase zinc-binding" evidence="1">
    <location>
        <begin position="279"/>
        <end position="364"/>
    </location>
</feature>
<dbReference type="PANTHER" id="PTHR33116">
    <property type="entry name" value="REVERSE TRANSCRIPTASE ZINC-BINDING DOMAIN-CONTAINING PROTEIN-RELATED-RELATED"/>
    <property type="match status" value="1"/>
</dbReference>
<reference evidence="2" key="1">
    <citation type="submission" date="2022-08" db="EMBL/GenBank/DDBJ databases">
        <authorList>
            <person name="Marques A."/>
        </authorList>
    </citation>
    <scope>NUCLEOTIDE SEQUENCE</scope>
    <source>
        <strain evidence="2">RhyPub2mFocal</strain>
        <tissue evidence="2">Leaves</tissue>
    </source>
</reference>
<proteinExistence type="predicted"/>
<dbReference type="Proteomes" id="UP001140206">
    <property type="component" value="Chromosome 1"/>
</dbReference>
<dbReference type="EMBL" id="JAMFTS010000001">
    <property type="protein sequence ID" value="KAJ4811538.1"/>
    <property type="molecule type" value="Genomic_DNA"/>
</dbReference>
<keyword evidence="2" id="KW-0548">Nucleotidyltransferase</keyword>